<dbReference type="PANTHER" id="PTHR13227:SF0">
    <property type="entry name" value="EUKARYOTIC TRANSLATION INITIATION FACTOR 2A"/>
    <property type="match status" value="1"/>
</dbReference>
<evidence type="ECO:0000256" key="5">
    <source>
        <dbReference type="ARBA" id="ARBA00022737"/>
    </source>
</evidence>
<organism evidence="9 10">
    <name type="scientific">Acaulospora morrowiae</name>
    <dbReference type="NCBI Taxonomy" id="94023"/>
    <lineage>
        <taxon>Eukaryota</taxon>
        <taxon>Fungi</taxon>
        <taxon>Fungi incertae sedis</taxon>
        <taxon>Mucoromycota</taxon>
        <taxon>Glomeromycotina</taxon>
        <taxon>Glomeromycetes</taxon>
        <taxon>Diversisporales</taxon>
        <taxon>Acaulosporaceae</taxon>
        <taxon>Acaulospora</taxon>
    </lineage>
</organism>
<keyword evidence="3" id="KW-0396">Initiation factor</keyword>
<dbReference type="InterPro" id="IPR011387">
    <property type="entry name" value="TIF2A"/>
</dbReference>
<evidence type="ECO:0000256" key="4">
    <source>
        <dbReference type="ARBA" id="ARBA00022574"/>
    </source>
</evidence>
<dbReference type="PANTHER" id="PTHR13227">
    <property type="entry name" value="EUKARYOTIC TRANSLATION INITIATION FACTOR 2A"/>
    <property type="match status" value="1"/>
</dbReference>
<evidence type="ECO:0000256" key="6">
    <source>
        <dbReference type="ARBA" id="ARBA00022845"/>
    </source>
</evidence>
<evidence type="ECO:0000256" key="1">
    <source>
        <dbReference type="ARBA" id="ARBA00009573"/>
    </source>
</evidence>
<evidence type="ECO:0000313" key="9">
    <source>
        <dbReference type="EMBL" id="CAG8505835.1"/>
    </source>
</evidence>
<keyword evidence="5" id="KW-0677">Repeat</keyword>
<comment type="similarity">
    <text evidence="1">Belongs to the WD repeat EIF2A family.</text>
</comment>
<dbReference type="Proteomes" id="UP000789342">
    <property type="component" value="Unassembled WGS sequence"/>
</dbReference>
<dbReference type="GO" id="GO:0043022">
    <property type="term" value="F:ribosome binding"/>
    <property type="evidence" value="ECO:0007669"/>
    <property type="project" value="TreeGrafter"/>
</dbReference>
<dbReference type="OrthoDB" id="2194683at2759"/>
<dbReference type="InterPro" id="IPR015943">
    <property type="entry name" value="WD40/YVTN_repeat-like_dom_sf"/>
</dbReference>
<dbReference type="Pfam" id="PF08662">
    <property type="entry name" value="eIF2A"/>
    <property type="match status" value="1"/>
</dbReference>
<feature type="non-terminal residue" evidence="9">
    <location>
        <position position="248"/>
    </location>
</feature>
<keyword evidence="4" id="KW-0853">WD repeat</keyword>
<protein>
    <recommendedName>
        <fullName evidence="2">Eukaryotic translation initiation factor 2A</fullName>
    </recommendedName>
</protein>
<dbReference type="Gene3D" id="2.130.10.10">
    <property type="entry name" value="YVTN repeat-like/Quinoprotein amine dehydrogenase"/>
    <property type="match status" value="1"/>
</dbReference>
<dbReference type="GO" id="GO:0022627">
    <property type="term" value="C:cytosolic small ribosomal subunit"/>
    <property type="evidence" value="ECO:0007669"/>
    <property type="project" value="TreeGrafter"/>
</dbReference>
<dbReference type="GO" id="GO:0003743">
    <property type="term" value="F:translation initiation factor activity"/>
    <property type="evidence" value="ECO:0007669"/>
    <property type="project" value="UniProtKB-KW"/>
</dbReference>
<dbReference type="InterPro" id="IPR013979">
    <property type="entry name" value="TIF_beta_prop-like"/>
</dbReference>
<dbReference type="GO" id="GO:0006417">
    <property type="term" value="P:regulation of translation"/>
    <property type="evidence" value="ECO:0007669"/>
    <property type="project" value="UniProtKB-KW"/>
</dbReference>
<dbReference type="SUPFAM" id="SSF82171">
    <property type="entry name" value="DPP6 N-terminal domain-like"/>
    <property type="match status" value="1"/>
</dbReference>
<sequence>MAALPSTQFTYRSYSNFKLVSGHPDYQPIPNFEDPEGNVKTFQYSKDGRYLGWASPESVKIIDTESIEIVNEIPKKNVVEIGFSPKGRYISTWERSVKLADNSVHANLVVWEVATGKELISFTQKSQTNWNVQWTEDESFFSRLVTGEIQFYESKSPEKGVHGRLKIEGIGDFSLSPGKSPSVAVFIPEKNAAPAAVRIYSITNFNFPLSSKVFYKADKIQMKWNNLGTNLLVLTQTDVDKTNKSYYG</sequence>
<accession>A0A9N9F2E7</accession>
<dbReference type="GO" id="GO:0000049">
    <property type="term" value="F:tRNA binding"/>
    <property type="evidence" value="ECO:0007669"/>
    <property type="project" value="TreeGrafter"/>
</dbReference>
<evidence type="ECO:0000256" key="3">
    <source>
        <dbReference type="ARBA" id="ARBA00022540"/>
    </source>
</evidence>
<evidence type="ECO:0000256" key="7">
    <source>
        <dbReference type="ARBA" id="ARBA00022917"/>
    </source>
</evidence>
<dbReference type="EMBL" id="CAJVPV010001708">
    <property type="protein sequence ID" value="CAG8505835.1"/>
    <property type="molecule type" value="Genomic_DNA"/>
</dbReference>
<evidence type="ECO:0000313" key="10">
    <source>
        <dbReference type="Proteomes" id="UP000789342"/>
    </source>
</evidence>
<evidence type="ECO:0000259" key="8">
    <source>
        <dbReference type="Pfam" id="PF08662"/>
    </source>
</evidence>
<comment type="caution">
    <text evidence="9">The sequence shown here is derived from an EMBL/GenBank/DDBJ whole genome shotgun (WGS) entry which is preliminary data.</text>
</comment>
<dbReference type="AlphaFoldDB" id="A0A9N9F2E7"/>
<proteinExistence type="inferred from homology"/>
<keyword evidence="10" id="KW-1185">Reference proteome</keyword>
<keyword evidence="7" id="KW-0648">Protein biosynthesis</keyword>
<gene>
    <name evidence="9" type="ORF">AMORRO_LOCUS3480</name>
</gene>
<name>A0A9N9F2E7_9GLOM</name>
<feature type="domain" description="Translation initiation factor beta propellor-like" evidence="8">
    <location>
        <begin position="212"/>
        <end position="248"/>
    </location>
</feature>
<dbReference type="GO" id="GO:0003729">
    <property type="term" value="F:mRNA binding"/>
    <property type="evidence" value="ECO:0007669"/>
    <property type="project" value="TreeGrafter"/>
</dbReference>
<keyword evidence="6" id="KW-0810">Translation regulation</keyword>
<evidence type="ECO:0000256" key="2">
    <source>
        <dbReference type="ARBA" id="ARBA00013819"/>
    </source>
</evidence>
<reference evidence="9" key="1">
    <citation type="submission" date="2021-06" db="EMBL/GenBank/DDBJ databases">
        <authorList>
            <person name="Kallberg Y."/>
            <person name="Tangrot J."/>
            <person name="Rosling A."/>
        </authorList>
    </citation>
    <scope>NUCLEOTIDE SEQUENCE</scope>
    <source>
        <strain evidence="9">CL551</strain>
    </source>
</reference>